<dbReference type="Pfam" id="PF00534">
    <property type="entry name" value="Glycos_transf_1"/>
    <property type="match status" value="1"/>
</dbReference>
<dbReference type="AlphaFoldDB" id="A0A6J6JGI3"/>
<evidence type="ECO:0000259" key="2">
    <source>
        <dbReference type="Pfam" id="PF00534"/>
    </source>
</evidence>
<dbReference type="GO" id="GO:0016757">
    <property type="term" value="F:glycosyltransferase activity"/>
    <property type="evidence" value="ECO:0007669"/>
    <property type="project" value="InterPro"/>
</dbReference>
<proteinExistence type="predicted"/>
<reference evidence="3" key="1">
    <citation type="submission" date="2020-05" db="EMBL/GenBank/DDBJ databases">
        <authorList>
            <person name="Chiriac C."/>
            <person name="Salcher M."/>
            <person name="Ghai R."/>
            <person name="Kavagutti S V."/>
        </authorList>
    </citation>
    <scope>NUCLEOTIDE SEQUENCE</scope>
</reference>
<dbReference type="EMBL" id="CAEZVU010000084">
    <property type="protein sequence ID" value="CAB4636292.1"/>
    <property type="molecule type" value="Genomic_DNA"/>
</dbReference>
<dbReference type="InterPro" id="IPR001296">
    <property type="entry name" value="Glyco_trans_1"/>
</dbReference>
<accession>A0A6J6JGI3</accession>
<sequence>MPYKNVELLINGMEDLPEYRLTLCSKVDPKRREQLLASSSQEVRSRIVFVNGMSEANYSEILDDSFALVTASKDEGFGIPVIEAMSRSIPVVLSDIPIFREVASAAGRFFNPDSPSVFALAIKSLEEIGSWQKASKTSLERAKAFSWDDSAGKLNLLIQGLRD</sequence>
<gene>
    <name evidence="3" type="ORF">UFOPK2132_00532</name>
</gene>
<protein>
    <submittedName>
        <fullName evidence="3">Unannotated protein</fullName>
    </submittedName>
</protein>
<dbReference type="PANTHER" id="PTHR46401">
    <property type="entry name" value="GLYCOSYLTRANSFERASE WBBK-RELATED"/>
    <property type="match status" value="1"/>
</dbReference>
<keyword evidence="1" id="KW-0808">Transferase</keyword>
<dbReference type="SUPFAM" id="SSF53756">
    <property type="entry name" value="UDP-Glycosyltransferase/glycogen phosphorylase"/>
    <property type="match status" value="1"/>
</dbReference>
<organism evidence="3">
    <name type="scientific">freshwater metagenome</name>
    <dbReference type="NCBI Taxonomy" id="449393"/>
    <lineage>
        <taxon>unclassified sequences</taxon>
        <taxon>metagenomes</taxon>
        <taxon>ecological metagenomes</taxon>
    </lineage>
</organism>
<dbReference type="PANTHER" id="PTHR46401:SF2">
    <property type="entry name" value="GLYCOSYLTRANSFERASE WBBK-RELATED"/>
    <property type="match status" value="1"/>
</dbReference>
<name>A0A6J6JGI3_9ZZZZ</name>
<evidence type="ECO:0000313" key="3">
    <source>
        <dbReference type="EMBL" id="CAB4636292.1"/>
    </source>
</evidence>
<evidence type="ECO:0000256" key="1">
    <source>
        <dbReference type="ARBA" id="ARBA00022679"/>
    </source>
</evidence>
<feature type="domain" description="Glycosyl transferase family 1" evidence="2">
    <location>
        <begin position="2"/>
        <end position="129"/>
    </location>
</feature>
<dbReference type="Gene3D" id="3.40.50.2000">
    <property type="entry name" value="Glycogen Phosphorylase B"/>
    <property type="match status" value="1"/>
</dbReference>